<dbReference type="EMBL" id="CP002546">
    <property type="protein sequence ID" value="ADY57778.1"/>
    <property type="molecule type" value="Genomic_DNA"/>
</dbReference>
<dbReference type="PANTHER" id="PTHR43489">
    <property type="entry name" value="ISOMERASE"/>
    <property type="match status" value="1"/>
</dbReference>
<dbReference type="Proteomes" id="UP000006860">
    <property type="component" value="Chromosome"/>
</dbReference>
<evidence type="ECO:0000313" key="4">
    <source>
        <dbReference type="Proteomes" id="UP000006860"/>
    </source>
</evidence>
<evidence type="ECO:0000313" key="3">
    <source>
        <dbReference type="EMBL" id="ADY57778.1"/>
    </source>
</evidence>
<dbReference type="InterPro" id="IPR050417">
    <property type="entry name" value="Sugar_Epim/Isomerase"/>
</dbReference>
<dbReference type="InterPro" id="IPR036237">
    <property type="entry name" value="Xyl_isomerase-like_sf"/>
</dbReference>
<keyword evidence="4" id="KW-1185">Reference proteome</keyword>
<dbReference type="Gene3D" id="3.20.20.150">
    <property type="entry name" value="Divalent-metal-dependent TIM barrel enzymes"/>
    <property type="match status" value="1"/>
</dbReference>
<dbReference type="OrthoDB" id="9779184at2"/>
<feature type="domain" description="Xylose isomerase-like TIM barrel" evidence="2">
    <location>
        <begin position="20"/>
        <end position="267"/>
    </location>
</feature>
<organism evidence="3 4">
    <name type="scientific">Rubinisphaera brasiliensis (strain ATCC 49424 / DSM 5305 / JCM 21570 / IAM 15109 / NBRC 103401 / IFAM 1448)</name>
    <name type="common">Planctomyces brasiliensis</name>
    <dbReference type="NCBI Taxonomy" id="756272"/>
    <lineage>
        <taxon>Bacteria</taxon>
        <taxon>Pseudomonadati</taxon>
        <taxon>Planctomycetota</taxon>
        <taxon>Planctomycetia</taxon>
        <taxon>Planctomycetales</taxon>
        <taxon>Planctomycetaceae</taxon>
        <taxon>Rubinisphaera</taxon>
    </lineage>
</organism>
<reference evidence="4" key="1">
    <citation type="submission" date="2011-02" db="EMBL/GenBank/DDBJ databases">
        <title>The complete genome of Planctomyces brasiliensis DSM 5305.</title>
        <authorList>
            <person name="Lucas S."/>
            <person name="Copeland A."/>
            <person name="Lapidus A."/>
            <person name="Bruce D."/>
            <person name="Goodwin L."/>
            <person name="Pitluck S."/>
            <person name="Kyrpides N."/>
            <person name="Mavromatis K."/>
            <person name="Pagani I."/>
            <person name="Ivanova N."/>
            <person name="Ovchinnikova G."/>
            <person name="Lu M."/>
            <person name="Detter J.C."/>
            <person name="Han C."/>
            <person name="Land M."/>
            <person name="Hauser L."/>
            <person name="Markowitz V."/>
            <person name="Cheng J.-F."/>
            <person name="Hugenholtz P."/>
            <person name="Woyke T."/>
            <person name="Wu D."/>
            <person name="Tindall B."/>
            <person name="Pomrenke H.G."/>
            <person name="Brambilla E."/>
            <person name="Klenk H.-P."/>
            <person name="Eisen J.A."/>
        </authorList>
    </citation>
    <scope>NUCLEOTIDE SEQUENCE [LARGE SCALE GENOMIC DNA]</scope>
    <source>
        <strain evidence="4">ATCC 49424 / DSM 5305 / JCM 21570 / NBRC 103401 / IFAM 1448</strain>
    </source>
</reference>
<protein>
    <submittedName>
        <fullName evidence="3">Xylose isomerase domain-containing protein TIM barrel</fullName>
    </submittedName>
</protein>
<gene>
    <name evidence="3" type="ordered locus">Plabr_0148</name>
</gene>
<dbReference type="eggNOG" id="COG1082">
    <property type="taxonomic scope" value="Bacteria"/>
</dbReference>
<dbReference type="AlphaFoldDB" id="F0SML6"/>
<keyword evidence="1 3" id="KW-0413">Isomerase</keyword>
<dbReference type="Pfam" id="PF01261">
    <property type="entry name" value="AP_endonuc_2"/>
    <property type="match status" value="1"/>
</dbReference>
<dbReference type="GO" id="GO:0016853">
    <property type="term" value="F:isomerase activity"/>
    <property type="evidence" value="ECO:0007669"/>
    <property type="project" value="UniProtKB-KW"/>
</dbReference>
<accession>F0SML6</accession>
<dbReference type="SUPFAM" id="SSF51658">
    <property type="entry name" value="Xylose isomerase-like"/>
    <property type="match status" value="1"/>
</dbReference>
<proteinExistence type="predicted"/>
<evidence type="ECO:0000259" key="2">
    <source>
        <dbReference type="Pfam" id="PF01261"/>
    </source>
</evidence>
<dbReference type="HOGENOM" id="CLU_050006_8_1_0"/>
<dbReference type="STRING" id="756272.Plabr_0148"/>
<dbReference type="InterPro" id="IPR013022">
    <property type="entry name" value="Xyl_isomerase-like_TIM-brl"/>
</dbReference>
<dbReference type="KEGG" id="pbs:Plabr_0148"/>
<dbReference type="RefSeq" id="WP_013626522.1">
    <property type="nucleotide sequence ID" value="NC_015174.1"/>
</dbReference>
<dbReference type="PANTHER" id="PTHR43489:SF7">
    <property type="entry name" value="3-DEHYDRO-D-GULOSIDE 4-EPIMERASE-RELATED"/>
    <property type="match status" value="1"/>
</dbReference>
<name>F0SML6_RUBBR</name>
<evidence type="ECO:0000256" key="1">
    <source>
        <dbReference type="ARBA" id="ARBA00023235"/>
    </source>
</evidence>
<sequence>MKYALCQELFVDWDWDRQCEFLVETGYTGVEVAPFTLAPRASDVTTQQRKDYVATAEKAGVEIIGLHWLLAKTEGFYLTSPEQDVRKRTGDYLIDLTRLCSDLGGSLMVLGSPQQRNLLPGVSREQAHDYAAEVIEQVVPELEKANVTLCLEPLSRKETDFLITCGETKQLLDRFNSPNLKLHQDVKAMSDESTPMPELIHEFKDITGHFHANDVNLRGPGMGEVDFQPIFQALKETGYDGWVSVEVFDYSPGAETIARESIEYMKQIESQLK</sequence>